<sequence length="129" mass="14902">MVINKYTKQTFKFIEIAIVVLLIVTVLLTSKEIAVTLWHDFQNQLLIDHYKLILSEILLLAIGVEMAILIIKKNAYFVIDILILAIARKLITYENSIDLLISIVCVILLLAAKVYHNRYVYCKTEHEDI</sequence>
<feature type="transmembrane region" description="Helical" evidence="1">
    <location>
        <begin position="12"/>
        <end position="30"/>
    </location>
</feature>
<reference evidence="2 3" key="1">
    <citation type="submission" date="2016-09" db="EMBL/GenBank/DDBJ databases">
        <title>Desulfuribacillus arsenicus sp. nov., an obligately anaerobic, dissimilatory arsenic- and antimonate-reducing bacterium isolated from anoxic sediments.</title>
        <authorList>
            <person name="Abin C.A."/>
            <person name="Hollibaugh J.T."/>
        </authorList>
    </citation>
    <scope>NUCLEOTIDE SEQUENCE [LARGE SCALE GENOMIC DNA]</scope>
    <source>
        <strain evidence="2 3">MLFW-2</strain>
    </source>
</reference>
<keyword evidence="3" id="KW-1185">Reference proteome</keyword>
<dbReference type="Proteomes" id="UP000095255">
    <property type="component" value="Unassembled WGS sequence"/>
</dbReference>
<evidence type="ECO:0008006" key="4">
    <source>
        <dbReference type="Google" id="ProtNLM"/>
    </source>
</evidence>
<dbReference type="RefSeq" id="WP_069703018.1">
    <property type="nucleotide sequence ID" value="NZ_MJAT01000037.1"/>
</dbReference>
<dbReference type="AlphaFoldDB" id="A0A1E5L3D7"/>
<protein>
    <recommendedName>
        <fullName evidence="4">Protein PsiE</fullName>
    </recommendedName>
</protein>
<dbReference type="EMBL" id="MJAT01000037">
    <property type="protein sequence ID" value="OEH84591.1"/>
    <property type="molecule type" value="Genomic_DNA"/>
</dbReference>
<dbReference type="STRING" id="1390249.BHU72_08830"/>
<name>A0A1E5L3D7_9FIRM</name>
<keyword evidence="1" id="KW-0472">Membrane</keyword>
<evidence type="ECO:0000256" key="1">
    <source>
        <dbReference type="SAM" id="Phobius"/>
    </source>
</evidence>
<keyword evidence="1" id="KW-0812">Transmembrane</keyword>
<accession>A0A1E5L3D7</accession>
<evidence type="ECO:0000313" key="2">
    <source>
        <dbReference type="EMBL" id="OEH84591.1"/>
    </source>
</evidence>
<feature type="transmembrane region" description="Helical" evidence="1">
    <location>
        <begin position="97"/>
        <end position="115"/>
    </location>
</feature>
<organism evidence="2 3">
    <name type="scientific">Desulfuribacillus stibiiarsenatis</name>
    <dbReference type="NCBI Taxonomy" id="1390249"/>
    <lineage>
        <taxon>Bacteria</taxon>
        <taxon>Bacillati</taxon>
        <taxon>Bacillota</taxon>
        <taxon>Desulfuribacillia</taxon>
        <taxon>Desulfuribacillales</taxon>
        <taxon>Desulfuribacillaceae</taxon>
        <taxon>Desulfuribacillus</taxon>
    </lineage>
</organism>
<keyword evidence="1" id="KW-1133">Transmembrane helix</keyword>
<gene>
    <name evidence="2" type="ORF">BHU72_08830</name>
</gene>
<feature type="transmembrane region" description="Helical" evidence="1">
    <location>
        <begin position="50"/>
        <end position="68"/>
    </location>
</feature>
<comment type="caution">
    <text evidence="2">The sequence shown here is derived from an EMBL/GenBank/DDBJ whole genome shotgun (WGS) entry which is preliminary data.</text>
</comment>
<dbReference type="OrthoDB" id="2988437at2"/>
<evidence type="ECO:0000313" key="3">
    <source>
        <dbReference type="Proteomes" id="UP000095255"/>
    </source>
</evidence>
<proteinExistence type="predicted"/>